<dbReference type="PANTHER" id="PTHR12733:SF3">
    <property type="entry name" value="ATP SYNTHASE F(0) COMPLEX SUBUNIT B1, MITOCHONDRIAL"/>
    <property type="match status" value="1"/>
</dbReference>
<keyword evidence="5 9" id="KW-0999">Mitochondrion inner membrane</keyword>
<evidence type="ECO:0000256" key="3">
    <source>
        <dbReference type="ARBA" id="ARBA00022547"/>
    </source>
</evidence>
<dbReference type="GO" id="GO:0046933">
    <property type="term" value="F:proton-transporting ATP synthase activity, rotational mechanism"/>
    <property type="evidence" value="ECO:0007669"/>
    <property type="project" value="TreeGrafter"/>
</dbReference>
<comment type="subcellular location">
    <subcellularLocation>
        <location evidence="9">Mitochondrion</location>
    </subcellularLocation>
    <subcellularLocation>
        <location evidence="9">Mitochondrion inner membrane</location>
    </subcellularLocation>
</comment>
<evidence type="ECO:0000313" key="12">
    <source>
        <dbReference type="Proteomes" id="UP000192578"/>
    </source>
</evidence>
<evidence type="ECO:0000256" key="5">
    <source>
        <dbReference type="ARBA" id="ARBA00022792"/>
    </source>
</evidence>
<comment type="caution">
    <text evidence="11">The sequence shown here is derived from an EMBL/GenBank/DDBJ whole genome shotgun (WGS) entry which is preliminary data.</text>
</comment>
<keyword evidence="10" id="KW-0175">Coiled coil</keyword>
<gene>
    <name evidence="11" type="ORF">BV898_14506</name>
</gene>
<dbReference type="InterPro" id="IPR013837">
    <property type="entry name" value="ATP_synth_F0_suB"/>
</dbReference>
<evidence type="ECO:0000313" key="11">
    <source>
        <dbReference type="EMBL" id="OWA49974.1"/>
    </source>
</evidence>
<feature type="coiled-coil region" evidence="10">
    <location>
        <begin position="177"/>
        <end position="212"/>
    </location>
</feature>
<dbReference type="Pfam" id="PF05405">
    <property type="entry name" value="Mt_ATP-synt_B"/>
    <property type="match status" value="1"/>
</dbReference>
<dbReference type="OrthoDB" id="67388at2759"/>
<comment type="function">
    <text evidence="9">Subunit b, of the mitochondrial membrane ATP synthase complex (F(1)F(0) ATP synthase or Complex V) that produces ATP from ADP in the presence of a proton gradient across the membrane which is generated by electron transport complexes of the respiratory chain. ATP synthase complex consist of a soluble F(1) head domain - the catalytic core - and a membrane F(1) domain - the membrane proton channel. These two domains are linked by a central stalk rotating inside the F(1) region and a stationary peripheral stalk. During catalysis, ATP synthesis in the catalytic domain of F(1) is coupled via a rotary mechanism of the central stalk subunits to proton translocation. In vivo, can only synthesize ATP although its ATP hydrolase activity can be activated artificially in vitro. Part of the complex F(0) domain. Part of the complex F(0) domain and the peripheric stalk, which acts as a stator to hold the catalytic alpha(3)beta(3) subcomplex and subunit a/ATP6 static relative to the rotary elements.</text>
</comment>
<keyword evidence="12" id="KW-1185">Reference proteome</keyword>
<dbReference type="GO" id="GO:0045259">
    <property type="term" value="C:proton-transporting ATP synthase complex"/>
    <property type="evidence" value="ECO:0007669"/>
    <property type="project" value="UniProtKB-KW"/>
</dbReference>
<dbReference type="EMBL" id="MTYJ01000178">
    <property type="protein sequence ID" value="OWA49974.1"/>
    <property type="molecule type" value="Genomic_DNA"/>
</dbReference>
<evidence type="ECO:0000256" key="2">
    <source>
        <dbReference type="ARBA" id="ARBA00022448"/>
    </source>
</evidence>
<keyword evidence="6 9" id="KW-0406">Ion transport</keyword>
<keyword evidence="7 9" id="KW-0496">Mitochondrion</keyword>
<keyword evidence="4 9" id="KW-0375">Hydrogen ion transport</keyword>
<keyword evidence="8 9" id="KW-0472">Membrane</keyword>
<evidence type="ECO:0000256" key="7">
    <source>
        <dbReference type="ARBA" id="ARBA00023128"/>
    </source>
</evidence>
<accession>A0A9X6NIF1</accession>
<dbReference type="InterPro" id="IPR008688">
    <property type="entry name" value="ATP_synth_Bsub_B/MI25"/>
</dbReference>
<dbReference type="Gene3D" id="1.20.5.2210">
    <property type="match status" value="1"/>
</dbReference>
<name>A0A9X6NIF1_HYPEX</name>
<keyword evidence="2 9" id="KW-0813">Transport</keyword>
<sequence>MTGGAVICYRKKTISGKMATGFVKMAGFTPIWMRLSGVRAFTTSAPLRASSATAVAVNDGAKKEIQLSEEERLTALKPLMPTGEVTIHEFPERDLVNFPRPEMAVYGGRTRLGFIPEEWFDFFHKKTGVTGPYVFGVGLITTLLSKELWVVEHEFPLIPPMIFLVWLAMTKGGPVLAKVADKELDEYEEELIAIQEDSIVALQEDIKQEEKSQWMAKGQGLLFEAKREAVRLQLEAEYRRRQMEVYRDVKKRLDYQIEIQNARRSVEQRHMINWIVGNVLKSIDEKQEKRNIDQCIENLKKLSSA</sequence>
<keyword evidence="3 9" id="KW-0138">CF(0)</keyword>
<evidence type="ECO:0000256" key="8">
    <source>
        <dbReference type="ARBA" id="ARBA00023136"/>
    </source>
</evidence>
<dbReference type="AlphaFoldDB" id="A0A9X6NIF1"/>
<dbReference type="PANTHER" id="PTHR12733">
    <property type="entry name" value="MITOCHONDRIAL ATP SYNTHASE B CHAIN"/>
    <property type="match status" value="1"/>
</dbReference>
<reference evidence="12" key="1">
    <citation type="submission" date="2017-01" db="EMBL/GenBank/DDBJ databases">
        <title>Comparative genomics of anhydrobiosis in the tardigrade Hypsibius dujardini.</title>
        <authorList>
            <person name="Yoshida Y."/>
            <person name="Koutsovoulos G."/>
            <person name="Laetsch D."/>
            <person name="Stevens L."/>
            <person name="Kumar S."/>
            <person name="Horikawa D."/>
            <person name="Ishino K."/>
            <person name="Komine S."/>
            <person name="Tomita M."/>
            <person name="Blaxter M."/>
            <person name="Arakawa K."/>
        </authorList>
    </citation>
    <scope>NUCLEOTIDE SEQUENCE [LARGE SCALE GENOMIC DNA]</scope>
    <source>
        <strain evidence="12">Z151</strain>
    </source>
</reference>
<proteinExistence type="inferred from homology"/>
<comment type="subunit">
    <text evidence="9">F-type ATPases have 2 components, CF(1) - the catalytic core - and CF(0) - the membrane proton channel. CF(1) and CF(0) have multiple subunits.</text>
</comment>
<evidence type="ECO:0000256" key="4">
    <source>
        <dbReference type="ARBA" id="ARBA00022781"/>
    </source>
</evidence>
<dbReference type="GO" id="GO:0005743">
    <property type="term" value="C:mitochondrial inner membrane"/>
    <property type="evidence" value="ECO:0007669"/>
    <property type="project" value="UniProtKB-SubCell"/>
</dbReference>
<organism evidence="11 12">
    <name type="scientific">Hypsibius exemplaris</name>
    <name type="common">Freshwater tardigrade</name>
    <dbReference type="NCBI Taxonomy" id="2072580"/>
    <lineage>
        <taxon>Eukaryota</taxon>
        <taxon>Metazoa</taxon>
        <taxon>Ecdysozoa</taxon>
        <taxon>Tardigrada</taxon>
        <taxon>Eutardigrada</taxon>
        <taxon>Parachela</taxon>
        <taxon>Hypsibioidea</taxon>
        <taxon>Hypsibiidae</taxon>
        <taxon>Hypsibius</taxon>
    </lineage>
</organism>
<evidence type="ECO:0000256" key="9">
    <source>
        <dbReference type="RuleBase" id="RU368017"/>
    </source>
</evidence>
<protein>
    <recommendedName>
        <fullName evidence="9">ATP synthase subunit b</fullName>
    </recommendedName>
</protein>
<dbReference type="SUPFAM" id="SSF161060">
    <property type="entry name" value="ATP synthase B chain-like"/>
    <property type="match status" value="1"/>
</dbReference>
<evidence type="ECO:0000256" key="10">
    <source>
        <dbReference type="SAM" id="Coils"/>
    </source>
</evidence>
<evidence type="ECO:0000256" key="6">
    <source>
        <dbReference type="ARBA" id="ARBA00023065"/>
    </source>
</evidence>
<evidence type="ECO:0000256" key="1">
    <source>
        <dbReference type="ARBA" id="ARBA00007479"/>
    </source>
</evidence>
<comment type="similarity">
    <text evidence="1 9">Belongs to the eukaryotic ATPase B chain family.</text>
</comment>
<dbReference type="Proteomes" id="UP000192578">
    <property type="component" value="Unassembled WGS sequence"/>
</dbReference>